<dbReference type="AlphaFoldDB" id="A0A9P8V3T9"/>
<evidence type="ECO:0000256" key="3">
    <source>
        <dbReference type="ARBA" id="ARBA00022989"/>
    </source>
</evidence>
<comment type="caution">
    <text evidence="6">The sequence shown here is derived from an EMBL/GenBank/DDBJ whole genome shotgun (WGS) entry which is preliminary data.</text>
</comment>
<dbReference type="Proteomes" id="UP000770015">
    <property type="component" value="Unassembled WGS sequence"/>
</dbReference>
<proteinExistence type="predicted"/>
<evidence type="ECO:0000256" key="4">
    <source>
        <dbReference type="ARBA" id="ARBA00023136"/>
    </source>
</evidence>
<evidence type="ECO:0000313" key="6">
    <source>
        <dbReference type="EMBL" id="KAH6671517.1"/>
    </source>
</evidence>
<keyword evidence="2 5" id="KW-0812">Transmembrane</keyword>
<dbReference type="EMBL" id="JAGSXJ010000028">
    <property type="protein sequence ID" value="KAH6671517.1"/>
    <property type="molecule type" value="Genomic_DNA"/>
</dbReference>
<feature type="transmembrane region" description="Helical" evidence="5">
    <location>
        <begin position="345"/>
        <end position="365"/>
    </location>
</feature>
<organism evidence="6 7">
    <name type="scientific">Plectosphaerella plurivora</name>
    <dbReference type="NCBI Taxonomy" id="936078"/>
    <lineage>
        <taxon>Eukaryota</taxon>
        <taxon>Fungi</taxon>
        <taxon>Dikarya</taxon>
        <taxon>Ascomycota</taxon>
        <taxon>Pezizomycotina</taxon>
        <taxon>Sordariomycetes</taxon>
        <taxon>Hypocreomycetidae</taxon>
        <taxon>Glomerellales</taxon>
        <taxon>Plectosphaerellaceae</taxon>
        <taxon>Plectosphaerella</taxon>
    </lineage>
</organism>
<dbReference type="Gene3D" id="1.20.58.340">
    <property type="entry name" value="Magnesium transport protein CorA, transmembrane region"/>
    <property type="match status" value="1"/>
</dbReference>
<dbReference type="InterPro" id="IPR002523">
    <property type="entry name" value="MgTranspt_CorA/ZnTranspt_ZntB"/>
</dbReference>
<keyword evidence="7" id="KW-1185">Reference proteome</keyword>
<dbReference type="SUPFAM" id="SSF144083">
    <property type="entry name" value="Magnesium transport protein CorA, transmembrane region"/>
    <property type="match status" value="1"/>
</dbReference>
<accession>A0A9P8V3T9</accession>
<feature type="transmembrane region" description="Helical" evidence="5">
    <location>
        <begin position="309"/>
        <end position="333"/>
    </location>
</feature>
<evidence type="ECO:0000313" key="7">
    <source>
        <dbReference type="Proteomes" id="UP000770015"/>
    </source>
</evidence>
<evidence type="ECO:0000256" key="1">
    <source>
        <dbReference type="ARBA" id="ARBA00004141"/>
    </source>
</evidence>
<comment type="subcellular location">
    <subcellularLocation>
        <location evidence="1">Membrane</location>
        <topology evidence="1">Multi-pass membrane protein</topology>
    </subcellularLocation>
</comment>
<evidence type="ECO:0000256" key="2">
    <source>
        <dbReference type="ARBA" id="ARBA00022692"/>
    </source>
</evidence>
<evidence type="ECO:0000256" key="5">
    <source>
        <dbReference type="SAM" id="Phobius"/>
    </source>
</evidence>
<keyword evidence="4 5" id="KW-0472">Membrane</keyword>
<reference evidence="6" key="1">
    <citation type="journal article" date="2021" name="Nat. Commun.">
        <title>Genetic determinants of endophytism in the Arabidopsis root mycobiome.</title>
        <authorList>
            <person name="Mesny F."/>
            <person name="Miyauchi S."/>
            <person name="Thiergart T."/>
            <person name="Pickel B."/>
            <person name="Atanasova L."/>
            <person name="Karlsson M."/>
            <person name="Huettel B."/>
            <person name="Barry K.W."/>
            <person name="Haridas S."/>
            <person name="Chen C."/>
            <person name="Bauer D."/>
            <person name="Andreopoulos W."/>
            <person name="Pangilinan J."/>
            <person name="LaButti K."/>
            <person name="Riley R."/>
            <person name="Lipzen A."/>
            <person name="Clum A."/>
            <person name="Drula E."/>
            <person name="Henrissat B."/>
            <person name="Kohler A."/>
            <person name="Grigoriev I.V."/>
            <person name="Martin F.M."/>
            <person name="Hacquard S."/>
        </authorList>
    </citation>
    <scope>NUCLEOTIDE SEQUENCE</scope>
    <source>
        <strain evidence="6">MPI-SDFR-AT-0117</strain>
    </source>
</reference>
<dbReference type="Pfam" id="PF01544">
    <property type="entry name" value="CorA"/>
    <property type="match status" value="1"/>
</dbReference>
<protein>
    <submittedName>
        <fullName evidence="6">Uncharacterized protein</fullName>
    </submittedName>
</protein>
<name>A0A9P8V3T9_9PEZI</name>
<dbReference type="OrthoDB" id="5392974at2759"/>
<sequence>MGKLHVFFLQPILVEIEDAKEADFQGLASDKPLCKELTKCLRLDPFFLTAEAWKSNGFLISQQHQEEPTDETKDELTRNYATRFLIKFLDEPANTQGYSWLYLSFSILWVKKKDQISCVLVCFDDSINIEPKISECFTNYSMDNIMQNPLAIHDALLRAIVFHYDEALWLFRTPVRGIEKDRRKFVESISGSEDGQPGDSKKAVDDLIKMHEYSRHAIHMSETLRVAQKTVKAMLQVAESHGSNGSIPDGMIDNTLAGLQFSNLFLANLKLRSDAFVDRIKNEIRLAYNIISVTQLQESRQEGKDLTSIVTMLSLVFLPATFVAGFWGMNFIALEGRNIIISDQIWWFAVSAVTAVVLCVSIWMGPHYFRMKYSLKGVISFLRGHLQPPVRAILSYAGKIKDKRQKATGTEPAPSSAV</sequence>
<keyword evidence="3 5" id="KW-1133">Transmembrane helix</keyword>
<dbReference type="GO" id="GO:0046873">
    <property type="term" value="F:metal ion transmembrane transporter activity"/>
    <property type="evidence" value="ECO:0007669"/>
    <property type="project" value="InterPro"/>
</dbReference>
<dbReference type="InterPro" id="IPR045863">
    <property type="entry name" value="CorA_TM1_TM2"/>
</dbReference>
<gene>
    <name evidence="6" type="ORF">F5X68DRAFT_264771</name>
</gene>
<dbReference type="GO" id="GO:0016020">
    <property type="term" value="C:membrane"/>
    <property type="evidence" value="ECO:0007669"/>
    <property type="project" value="UniProtKB-SubCell"/>
</dbReference>